<dbReference type="Proteomes" id="UP000428328">
    <property type="component" value="Chromosome"/>
</dbReference>
<feature type="domain" description="4Fe-4S ferredoxin-type" evidence="1">
    <location>
        <begin position="202"/>
        <end position="237"/>
    </location>
</feature>
<dbReference type="InterPro" id="IPR017896">
    <property type="entry name" value="4Fe4S_Fe-S-bd"/>
</dbReference>
<evidence type="ECO:0000313" key="2">
    <source>
        <dbReference type="EMBL" id="QGY39808.1"/>
    </source>
</evidence>
<dbReference type="PANTHER" id="PTHR42827:SF1">
    <property type="entry name" value="IRON-SULFUR CLUSTER-BINDING PROTEIN"/>
    <property type="match status" value="1"/>
</dbReference>
<protein>
    <submittedName>
        <fullName evidence="2">4Fe-4S ferredoxin</fullName>
    </submittedName>
</protein>
<dbReference type="PANTHER" id="PTHR42827">
    <property type="entry name" value="IRON-SULFUR CLUSTER-BINDING PROTEIN-RELATED"/>
    <property type="match status" value="1"/>
</dbReference>
<dbReference type="KEGG" id="psel:GM415_06625"/>
<organism evidence="2 3">
    <name type="scientific">Pseudodesulfovibrio cashew</name>
    <dbReference type="NCBI Taxonomy" id="2678688"/>
    <lineage>
        <taxon>Bacteria</taxon>
        <taxon>Pseudomonadati</taxon>
        <taxon>Thermodesulfobacteriota</taxon>
        <taxon>Desulfovibrionia</taxon>
        <taxon>Desulfovibrionales</taxon>
        <taxon>Desulfovibrionaceae</taxon>
    </lineage>
</organism>
<proteinExistence type="predicted"/>
<keyword evidence="3" id="KW-1185">Reference proteome</keyword>
<accession>A0A6I6JFL4</accession>
<evidence type="ECO:0000259" key="1">
    <source>
        <dbReference type="PROSITE" id="PS51379"/>
    </source>
</evidence>
<reference evidence="2 3" key="1">
    <citation type="submission" date="2019-11" db="EMBL/GenBank/DDBJ databases">
        <authorList>
            <person name="Zheng R.K."/>
            <person name="Sun C.M."/>
        </authorList>
    </citation>
    <scope>NUCLEOTIDE SEQUENCE [LARGE SCALE GENOMIC DNA]</scope>
    <source>
        <strain evidence="2 3">SRB007</strain>
    </source>
</reference>
<name>A0A6I6JFL4_9BACT</name>
<dbReference type="AlphaFoldDB" id="A0A6I6JFL4"/>
<dbReference type="PROSITE" id="PS51379">
    <property type="entry name" value="4FE4S_FER_2"/>
    <property type="match status" value="1"/>
</dbReference>
<gene>
    <name evidence="2" type="ORF">GM415_06625</name>
</gene>
<dbReference type="EMBL" id="CP046400">
    <property type="protein sequence ID" value="QGY39808.1"/>
    <property type="molecule type" value="Genomic_DNA"/>
</dbReference>
<sequence>MDMQRLNAAVRAWMRAPGNNTIAPDADVPAFDTPLLGCAAGNDPLFAFLKDDIGPDFYWTPADAFALAHPGVSASPEELSVVAWILPQTEATRKAHRRAGEFPSIEWSRARHYGEQVNERLRAHVVSLFTEDGIPACAPALLPQWERAISAKYGFASRWSERHTAHACGLGTFGLSDGLITPAGKAIRVGSVVVRARLEPTPRPYAHHNEWCLFHSRGKCDACMKRCPAGAITPEGHDKEKCRVYIRGVTAPFVEREQLGFKVNSCGLCQTKVPCEFRNPTTRRQEG</sequence>
<evidence type="ECO:0000313" key="3">
    <source>
        <dbReference type="Proteomes" id="UP000428328"/>
    </source>
</evidence>